<gene>
    <name evidence="5" type="ORF">BE17_52420</name>
</gene>
<protein>
    <recommendedName>
        <fullName evidence="4">Band 7 domain-containing protein</fullName>
    </recommendedName>
</protein>
<evidence type="ECO:0000259" key="4">
    <source>
        <dbReference type="SMART" id="SM00244"/>
    </source>
</evidence>
<sequence length="339" mass="37712">MAQNDPWTDTDKELTFREQASDWLSRAQFATYTALVLLLLTLGFLWPRMFIVVPAGHSGVLYRYFSGGTDTEHIRPEGLNVIAPWNKVIIYEIRLQQRTLKFDVLSAEGLNLGVQVSVRFRPIQDMLGHLHRDVGPDYFERLINPEIQAHVRRTFGGRPTDEIYTSERDLLQELAHIPVLGKVEDTATGLNARSYVDLEELRLADIELPDVVVGAIAEKYRQEQLMLEYQYRLVREEREATRKRTEAAGIRDYNLIASRISPDLLRWRTIDATFELAKSQNTKVVVLGGGQGAPPMIMNLDGLSGAPPAPLAPAAPGQAAPAPDAANANAPDPSPAPAP</sequence>
<dbReference type="PANTHER" id="PTHR23222">
    <property type="entry name" value="PROHIBITIN"/>
    <property type="match status" value="1"/>
</dbReference>
<dbReference type="GO" id="GO:0016020">
    <property type="term" value="C:membrane"/>
    <property type="evidence" value="ECO:0007669"/>
    <property type="project" value="UniProtKB-SubCell"/>
</dbReference>
<evidence type="ECO:0000313" key="5">
    <source>
        <dbReference type="EMBL" id="KYF76307.1"/>
    </source>
</evidence>
<evidence type="ECO:0000256" key="2">
    <source>
        <dbReference type="SAM" id="MobiDB-lite"/>
    </source>
</evidence>
<dbReference type="AlphaFoldDB" id="A0A150R7S1"/>
<evidence type="ECO:0000313" key="6">
    <source>
        <dbReference type="Proteomes" id="UP000075635"/>
    </source>
</evidence>
<comment type="subcellular location">
    <subcellularLocation>
        <location evidence="1">Membrane</location>
        <topology evidence="1">Single-pass membrane protein</topology>
    </subcellularLocation>
</comment>
<dbReference type="SMART" id="SM00244">
    <property type="entry name" value="PHB"/>
    <property type="match status" value="1"/>
</dbReference>
<dbReference type="Gene3D" id="3.30.479.30">
    <property type="entry name" value="Band 7 domain"/>
    <property type="match status" value="1"/>
</dbReference>
<dbReference type="Pfam" id="PF01145">
    <property type="entry name" value="Band_7"/>
    <property type="match status" value="1"/>
</dbReference>
<evidence type="ECO:0000256" key="3">
    <source>
        <dbReference type="SAM" id="Phobius"/>
    </source>
</evidence>
<feature type="transmembrane region" description="Helical" evidence="3">
    <location>
        <begin position="29"/>
        <end position="46"/>
    </location>
</feature>
<feature type="compositionally biased region" description="Low complexity" evidence="2">
    <location>
        <begin position="314"/>
        <end position="331"/>
    </location>
</feature>
<keyword evidence="3" id="KW-0472">Membrane</keyword>
<keyword evidence="3" id="KW-1133">Transmembrane helix</keyword>
<feature type="domain" description="Band 7" evidence="4">
    <location>
        <begin position="48"/>
        <end position="220"/>
    </location>
</feature>
<dbReference type="InterPro" id="IPR001107">
    <property type="entry name" value="Band_7"/>
</dbReference>
<dbReference type="InterPro" id="IPR036013">
    <property type="entry name" value="Band_7/SPFH_dom_sf"/>
</dbReference>
<dbReference type="Proteomes" id="UP000075635">
    <property type="component" value="Unassembled WGS sequence"/>
</dbReference>
<name>A0A150R7S1_SORCE</name>
<evidence type="ECO:0000256" key="1">
    <source>
        <dbReference type="ARBA" id="ARBA00004167"/>
    </source>
</evidence>
<proteinExistence type="predicted"/>
<comment type="caution">
    <text evidence="5">The sequence shown here is derived from an EMBL/GenBank/DDBJ whole genome shotgun (WGS) entry which is preliminary data.</text>
</comment>
<dbReference type="PANTHER" id="PTHR23222:SF0">
    <property type="entry name" value="PROHIBITIN 1"/>
    <property type="match status" value="1"/>
</dbReference>
<organism evidence="5 6">
    <name type="scientific">Sorangium cellulosum</name>
    <name type="common">Polyangium cellulosum</name>
    <dbReference type="NCBI Taxonomy" id="56"/>
    <lineage>
        <taxon>Bacteria</taxon>
        <taxon>Pseudomonadati</taxon>
        <taxon>Myxococcota</taxon>
        <taxon>Polyangia</taxon>
        <taxon>Polyangiales</taxon>
        <taxon>Polyangiaceae</taxon>
        <taxon>Sorangium</taxon>
    </lineage>
</organism>
<dbReference type="SUPFAM" id="SSF117892">
    <property type="entry name" value="Band 7/SPFH domain"/>
    <property type="match status" value="1"/>
</dbReference>
<dbReference type="CDD" id="cd03401">
    <property type="entry name" value="SPFH_prohibitin"/>
    <property type="match status" value="1"/>
</dbReference>
<dbReference type="InterPro" id="IPR000163">
    <property type="entry name" value="Prohibitin"/>
</dbReference>
<dbReference type="EMBL" id="JEMB01003023">
    <property type="protein sequence ID" value="KYF76307.1"/>
    <property type="molecule type" value="Genomic_DNA"/>
</dbReference>
<accession>A0A150R7S1</accession>
<keyword evidence="3" id="KW-0812">Transmembrane</keyword>
<reference evidence="5 6" key="1">
    <citation type="submission" date="2014-02" db="EMBL/GenBank/DDBJ databases">
        <title>The small core and large imbalanced accessory genome model reveals a collaborative survival strategy of Sorangium cellulosum strains in nature.</title>
        <authorList>
            <person name="Han K."/>
            <person name="Peng R."/>
            <person name="Blom J."/>
            <person name="Li Y.-Z."/>
        </authorList>
    </citation>
    <scope>NUCLEOTIDE SEQUENCE [LARGE SCALE GENOMIC DNA]</scope>
    <source>
        <strain evidence="5 6">So0011-07</strain>
    </source>
</reference>
<feature type="region of interest" description="Disordered" evidence="2">
    <location>
        <begin position="298"/>
        <end position="339"/>
    </location>
</feature>